<keyword evidence="8" id="KW-1185">Reference proteome</keyword>
<sequence length="555" mass="60869">MMKTMTRRRIFGAASLAMALVTLIATIIFFNSRSLTEAHGWVVHTNKVIGQMNALLLKMIDMETGQRGYLMSGDKNFLEPYLEAKDKFEPFITELKNTVSDNPVQVARLSTLHDLKRSWLNDAAQKEMALRAAYDAGEINKEEFESTLKQAQGKKTMDEFRRVLAEAIAMEVQLNEERTERSESLAAISQILLVFGSFGSILIGSIFLWRVTNSVSTDISHVSEFLVGASRDLKKSSRSLAGYSRAITQAAQDQASSLQETSASITQMSQTINSTSDKATDAAKQVAFTNEIAAKGKHTIDELVNSISEIQVSNDQVTSQIHENNEKISNIVQVITEIDQKTKVINDIVFQTKLLSFNASVEAARAGDQGKGFAVVAEEVGNLAAMSGEASKMIQDLLETSKVQVHQIVEETMTKTVALLDKSRDRVASGVETANRCGENFDQIAENIQLINQLSNDISEANREQSEGVGQIRDAIGNLDQVTHGNAKTARSASDLSLALTQQSDSMSESIERLAKIVGSALDHEEQKSSVALKENATPENRKSSANKDNRKRVA</sequence>
<dbReference type="InterPro" id="IPR007891">
    <property type="entry name" value="CHASE3"/>
</dbReference>
<dbReference type="RefSeq" id="WP_132325206.1">
    <property type="nucleotide sequence ID" value="NZ_FWZT01000031.1"/>
</dbReference>
<dbReference type="Pfam" id="PF00015">
    <property type="entry name" value="MCPsignal"/>
    <property type="match status" value="1"/>
</dbReference>
<feature type="compositionally biased region" description="Basic and acidic residues" evidence="4">
    <location>
        <begin position="540"/>
        <end position="549"/>
    </location>
</feature>
<dbReference type="SMART" id="SM00283">
    <property type="entry name" value="MA"/>
    <property type="match status" value="1"/>
</dbReference>
<gene>
    <name evidence="7" type="ORF">SAMN06296036_1318</name>
</gene>
<keyword evidence="5" id="KW-0812">Transmembrane</keyword>
<evidence type="ECO:0000313" key="8">
    <source>
        <dbReference type="Proteomes" id="UP000192907"/>
    </source>
</evidence>
<evidence type="ECO:0000256" key="3">
    <source>
        <dbReference type="PROSITE-ProRule" id="PRU00284"/>
    </source>
</evidence>
<evidence type="ECO:0000256" key="5">
    <source>
        <dbReference type="SAM" id="Phobius"/>
    </source>
</evidence>
<keyword evidence="1" id="KW-0145">Chemotaxis</keyword>
<dbReference type="GO" id="GO:0005886">
    <property type="term" value="C:plasma membrane"/>
    <property type="evidence" value="ECO:0007669"/>
    <property type="project" value="TreeGrafter"/>
</dbReference>
<evidence type="ECO:0000256" key="2">
    <source>
        <dbReference type="ARBA" id="ARBA00029447"/>
    </source>
</evidence>
<evidence type="ECO:0000313" key="7">
    <source>
        <dbReference type="EMBL" id="SMF77181.1"/>
    </source>
</evidence>
<dbReference type="PROSITE" id="PS50111">
    <property type="entry name" value="CHEMOTAXIS_TRANSDUC_2"/>
    <property type="match status" value="1"/>
</dbReference>
<evidence type="ECO:0000259" key="6">
    <source>
        <dbReference type="PROSITE" id="PS50111"/>
    </source>
</evidence>
<dbReference type="OrthoDB" id="5298073at2"/>
<keyword evidence="3" id="KW-0807">Transducer</keyword>
<comment type="similarity">
    <text evidence="2">Belongs to the methyl-accepting chemotaxis (MCP) protein family.</text>
</comment>
<accession>A0A1Y6CM75</accession>
<evidence type="ECO:0000256" key="4">
    <source>
        <dbReference type="SAM" id="MobiDB-lite"/>
    </source>
</evidence>
<dbReference type="CDD" id="cd19410">
    <property type="entry name" value="HK9-like_sensor"/>
    <property type="match status" value="1"/>
</dbReference>
<dbReference type="InterPro" id="IPR051310">
    <property type="entry name" value="MCP_chemotaxis"/>
</dbReference>
<feature type="region of interest" description="Disordered" evidence="4">
    <location>
        <begin position="525"/>
        <end position="555"/>
    </location>
</feature>
<dbReference type="GO" id="GO:0007165">
    <property type="term" value="P:signal transduction"/>
    <property type="evidence" value="ECO:0007669"/>
    <property type="project" value="UniProtKB-KW"/>
</dbReference>
<dbReference type="Proteomes" id="UP000192907">
    <property type="component" value="Unassembled WGS sequence"/>
</dbReference>
<dbReference type="Pfam" id="PF05227">
    <property type="entry name" value="CHASE3"/>
    <property type="match status" value="1"/>
</dbReference>
<dbReference type="SUPFAM" id="SSF58104">
    <property type="entry name" value="Methyl-accepting chemotaxis protein (MCP) signaling domain"/>
    <property type="match status" value="1"/>
</dbReference>
<dbReference type="GO" id="GO:0004888">
    <property type="term" value="F:transmembrane signaling receptor activity"/>
    <property type="evidence" value="ECO:0007669"/>
    <property type="project" value="TreeGrafter"/>
</dbReference>
<evidence type="ECO:0000256" key="1">
    <source>
        <dbReference type="ARBA" id="ARBA00022500"/>
    </source>
</evidence>
<name>A0A1Y6CM75_9BACT</name>
<feature type="transmembrane region" description="Helical" evidence="5">
    <location>
        <begin position="187"/>
        <end position="209"/>
    </location>
</feature>
<keyword evidence="5" id="KW-0472">Membrane</keyword>
<dbReference type="EMBL" id="FWZT01000031">
    <property type="protein sequence ID" value="SMF77181.1"/>
    <property type="molecule type" value="Genomic_DNA"/>
</dbReference>
<dbReference type="InterPro" id="IPR004089">
    <property type="entry name" value="MCPsignal_dom"/>
</dbReference>
<dbReference type="AlphaFoldDB" id="A0A1Y6CM75"/>
<reference evidence="8" key="1">
    <citation type="submission" date="2017-04" db="EMBL/GenBank/DDBJ databases">
        <authorList>
            <person name="Varghese N."/>
            <person name="Submissions S."/>
        </authorList>
    </citation>
    <scope>NUCLEOTIDE SEQUENCE [LARGE SCALE GENOMIC DNA]</scope>
    <source>
        <strain evidence="8">RKEM611</strain>
    </source>
</reference>
<dbReference type="PANTHER" id="PTHR43531:SF11">
    <property type="entry name" value="METHYL-ACCEPTING CHEMOTAXIS PROTEIN 3"/>
    <property type="match status" value="1"/>
</dbReference>
<dbReference type="GO" id="GO:0006935">
    <property type="term" value="P:chemotaxis"/>
    <property type="evidence" value="ECO:0007669"/>
    <property type="project" value="UniProtKB-KW"/>
</dbReference>
<proteinExistence type="inferred from homology"/>
<keyword evidence="5" id="KW-1133">Transmembrane helix</keyword>
<protein>
    <submittedName>
        <fullName evidence="7">Methyl-accepting chemotaxis protein</fullName>
    </submittedName>
</protein>
<dbReference type="Gene3D" id="1.10.287.950">
    <property type="entry name" value="Methyl-accepting chemotaxis protein"/>
    <property type="match status" value="1"/>
</dbReference>
<organism evidence="7 8">
    <name type="scientific">Pseudobacteriovorax antillogorgiicola</name>
    <dbReference type="NCBI Taxonomy" id="1513793"/>
    <lineage>
        <taxon>Bacteria</taxon>
        <taxon>Pseudomonadati</taxon>
        <taxon>Bdellovibrionota</taxon>
        <taxon>Oligoflexia</taxon>
        <taxon>Oligoflexales</taxon>
        <taxon>Pseudobacteriovoracaceae</taxon>
        <taxon>Pseudobacteriovorax</taxon>
    </lineage>
</organism>
<dbReference type="STRING" id="1513793.SAMN06296036_1318"/>
<dbReference type="PANTHER" id="PTHR43531">
    <property type="entry name" value="PROTEIN ICFG"/>
    <property type="match status" value="1"/>
</dbReference>
<feature type="domain" description="Methyl-accepting transducer" evidence="6">
    <location>
        <begin position="229"/>
        <end position="480"/>
    </location>
</feature>